<feature type="binding site" evidence="3">
    <location>
        <position position="52"/>
    </location>
    <ligand>
        <name>a divalent metal cation</name>
        <dbReference type="ChEBI" id="CHEBI:60240"/>
    </ligand>
</feature>
<dbReference type="RefSeq" id="WP_119895044.1">
    <property type="nucleotide sequence ID" value="NZ_CP032419.1"/>
</dbReference>
<evidence type="ECO:0000256" key="3">
    <source>
        <dbReference type="PIRSR" id="PIRSR607837-1"/>
    </source>
</evidence>
<evidence type="ECO:0000313" key="4">
    <source>
        <dbReference type="EMBL" id="AYC34391.1"/>
    </source>
</evidence>
<dbReference type="AlphaFoldDB" id="A0A385Z6Q4"/>
<dbReference type="Proteomes" id="UP000265560">
    <property type="component" value="Chromosome"/>
</dbReference>
<name>A0A385Z6Q4_9PSED</name>
<dbReference type="InterPro" id="IPR034660">
    <property type="entry name" value="DinB/YfiT-like"/>
</dbReference>
<keyword evidence="5" id="KW-1185">Reference proteome</keyword>
<feature type="binding site" evidence="3">
    <location>
        <position position="140"/>
    </location>
    <ligand>
        <name>a divalent metal cation</name>
        <dbReference type="ChEBI" id="CHEBI:60240"/>
    </ligand>
</feature>
<proteinExistence type="inferred from homology"/>
<comment type="similarity">
    <text evidence="1">Belongs to the DinB family.</text>
</comment>
<dbReference type="OrthoDB" id="9807509at2"/>
<dbReference type="KEGG" id="pcav:D3880_19360"/>
<dbReference type="GO" id="GO:0046872">
    <property type="term" value="F:metal ion binding"/>
    <property type="evidence" value="ECO:0007669"/>
    <property type="project" value="UniProtKB-KW"/>
</dbReference>
<dbReference type="PANTHER" id="PTHR37302:SF1">
    <property type="entry name" value="PROTEIN DINB"/>
    <property type="match status" value="1"/>
</dbReference>
<reference evidence="5" key="1">
    <citation type="submission" date="2018-09" db="EMBL/GenBank/DDBJ databases">
        <authorList>
            <person name="Zhu H."/>
        </authorList>
    </citation>
    <scope>NUCLEOTIDE SEQUENCE [LARGE SCALE GENOMIC DNA]</scope>
    <source>
        <strain evidence="5">K2W31S-8</strain>
    </source>
</reference>
<dbReference type="InterPro" id="IPR007837">
    <property type="entry name" value="DinB"/>
</dbReference>
<keyword evidence="2 3" id="KW-0479">Metal-binding</keyword>
<dbReference type="Gene3D" id="1.20.120.450">
    <property type="entry name" value="dinb family like domain"/>
    <property type="match status" value="1"/>
</dbReference>
<evidence type="ECO:0000256" key="1">
    <source>
        <dbReference type="ARBA" id="ARBA00008635"/>
    </source>
</evidence>
<evidence type="ECO:0000313" key="5">
    <source>
        <dbReference type="Proteomes" id="UP000265560"/>
    </source>
</evidence>
<accession>A0A385Z6Q4</accession>
<feature type="binding site" evidence="3">
    <location>
        <position position="136"/>
    </location>
    <ligand>
        <name>a divalent metal cation</name>
        <dbReference type="ChEBI" id="CHEBI:60240"/>
    </ligand>
</feature>
<dbReference type="Pfam" id="PF05163">
    <property type="entry name" value="DinB"/>
    <property type="match status" value="1"/>
</dbReference>
<dbReference type="SUPFAM" id="SSF109854">
    <property type="entry name" value="DinB/YfiT-like putative metalloenzymes"/>
    <property type="match status" value="1"/>
</dbReference>
<organism evidence="4 5">
    <name type="scientific">Pseudomonas cavernae</name>
    <dbReference type="NCBI Taxonomy" id="2320867"/>
    <lineage>
        <taxon>Bacteria</taxon>
        <taxon>Pseudomonadati</taxon>
        <taxon>Pseudomonadota</taxon>
        <taxon>Gammaproteobacteria</taxon>
        <taxon>Pseudomonadales</taxon>
        <taxon>Pseudomonadaceae</taxon>
        <taxon>Pseudomonas</taxon>
    </lineage>
</organism>
<sequence>MARLLAGHLERLLAYHGWAYRRLLTSLDALDEASYRAPCGLFFGSLHGTLNHLAVADRLWLARVRGEPQPFARLDAEAAPDLATLAGFLDTGVQAWQLWLGQQDDASLGATLSYLSVSNGPQQRVLADILSHLVNHGTHHRGQISTALTAMGQPAPELDYIYFTALPACR</sequence>
<evidence type="ECO:0000256" key="2">
    <source>
        <dbReference type="ARBA" id="ARBA00022723"/>
    </source>
</evidence>
<gene>
    <name evidence="4" type="ORF">D3880_19360</name>
</gene>
<protein>
    <submittedName>
        <fullName evidence="4">DUF664 domain-containing protein</fullName>
    </submittedName>
</protein>
<dbReference type="EMBL" id="CP032419">
    <property type="protein sequence ID" value="AYC34391.1"/>
    <property type="molecule type" value="Genomic_DNA"/>
</dbReference>
<dbReference type="PANTHER" id="PTHR37302">
    <property type="entry name" value="SLR1116 PROTEIN"/>
    <property type="match status" value="1"/>
</dbReference>